<dbReference type="KEGG" id="mbr:MONBRDRAFT_26151"/>
<dbReference type="OMA" id="ANIMFID"/>
<dbReference type="SUPFAM" id="SSF53649">
    <property type="entry name" value="Alkaline phosphatase-like"/>
    <property type="match status" value="1"/>
</dbReference>
<dbReference type="STRING" id="81824.A9V1I3"/>
<name>A9V1I3_MONBE</name>
<comment type="similarity">
    <text evidence="1">Belongs to the sulfatase family.</text>
</comment>
<dbReference type="PROSITE" id="PS51257">
    <property type="entry name" value="PROKAR_LIPOPROTEIN"/>
    <property type="match status" value="1"/>
</dbReference>
<dbReference type="Proteomes" id="UP000001357">
    <property type="component" value="Unassembled WGS sequence"/>
</dbReference>
<keyword evidence="5" id="KW-1185">Reference proteome</keyword>
<organism evidence="4 5">
    <name type="scientific">Monosiga brevicollis</name>
    <name type="common">Choanoflagellate</name>
    <dbReference type="NCBI Taxonomy" id="81824"/>
    <lineage>
        <taxon>Eukaryota</taxon>
        <taxon>Choanoflagellata</taxon>
        <taxon>Craspedida</taxon>
        <taxon>Salpingoecidae</taxon>
        <taxon>Monosiga</taxon>
    </lineage>
</organism>
<dbReference type="GeneID" id="5891985"/>
<dbReference type="RefSeq" id="XP_001746550.1">
    <property type="nucleotide sequence ID" value="XM_001746498.1"/>
</dbReference>
<evidence type="ECO:0000259" key="3">
    <source>
        <dbReference type="Pfam" id="PF00884"/>
    </source>
</evidence>
<protein>
    <recommendedName>
        <fullName evidence="3">Sulfatase N-terminal domain-containing protein</fullName>
    </recommendedName>
</protein>
<dbReference type="Pfam" id="PF00884">
    <property type="entry name" value="Sulfatase"/>
    <property type="match status" value="1"/>
</dbReference>
<evidence type="ECO:0000313" key="5">
    <source>
        <dbReference type="Proteomes" id="UP000001357"/>
    </source>
</evidence>
<dbReference type="InterPro" id="IPR000917">
    <property type="entry name" value="Sulfatase_N"/>
</dbReference>
<dbReference type="AlphaFoldDB" id="A9V1I3"/>
<dbReference type="Gene3D" id="3.40.720.10">
    <property type="entry name" value="Alkaline Phosphatase, subunit A"/>
    <property type="match status" value="1"/>
</dbReference>
<dbReference type="GO" id="GO:0004065">
    <property type="term" value="F:arylsulfatase activity"/>
    <property type="evidence" value="ECO:0000318"/>
    <property type="project" value="GO_Central"/>
</dbReference>
<gene>
    <name evidence="4" type="ORF">MONBRDRAFT_26151</name>
</gene>
<dbReference type="PANTHER" id="PTHR42693:SF33">
    <property type="entry name" value="ARYLSULFATASE"/>
    <property type="match status" value="1"/>
</dbReference>
<evidence type="ECO:0000313" key="4">
    <source>
        <dbReference type="EMBL" id="EDQ88446.1"/>
    </source>
</evidence>
<reference evidence="4 5" key="1">
    <citation type="journal article" date="2008" name="Nature">
        <title>The genome of the choanoflagellate Monosiga brevicollis and the origin of metazoans.</title>
        <authorList>
            <consortium name="JGI Sequencing"/>
            <person name="King N."/>
            <person name="Westbrook M.J."/>
            <person name="Young S.L."/>
            <person name="Kuo A."/>
            <person name="Abedin M."/>
            <person name="Chapman J."/>
            <person name="Fairclough S."/>
            <person name="Hellsten U."/>
            <person name="Isogai Y."/>
            <person name="Letunic I."/>
            <person name="Marr M."/>
            <person name="Pincus D."/>
            <person name="Putnam N."/>
            <person name="Rokas A."/>
            <person name="Wright K.J."/>
            <person name="Zuzow R."/>
            <person name="Dirks W."/>
            <person name="Good M."/>
            <person name="Goodstein D."/>
            <person name="Lemons D."/>
            <person name="Li W."/>
            <person name="Lyons J.B."/>
            <person name="Morris A."/>
            <person name="Nichols S."/>
            <person name="Richter D.J."/>
            <person name="Salamov A."/>
            <person name="Bork P."/>
            <person name="Lim W.A."/>
            <person name="Manning G."/>
            <person name="Miller W.T."/>
            <person name="McGinnis W."/>
            <person name="Shapiro H."/>
            <person name="Tjian R."/>
            <person name="Grigoriev I.V."/>
            <person name="Rokhsar D."/>
        </authorList>
    </citation>
    <scope>NUCLEOTIDE SEQUENCE [LARGE SCALE GENOMIC DNA]</scope>
    <source>
        <strain evidence="5">MX1 / ATCC 50154</strain>
    </source>
</reference>
<feature type="domain" description="Sulfatase N-terminal" evidence="3">
    <location>
        <begin position="67"/>
        <end position="311"/>
    </location>
</feature>
<evidence type="ECO:0000256" key="2">
    <source>
        <dbReference type="SAM" id="Phobius"/>
    </source>
</evidence>
<dbReference type="eggNOG" id="KOG3731">
    <property type="taxonomic scope" value="Eukaryota"/>
</dbReference>
<dbReference type="InterPro" id="IPR017850">
    <property type="entry name" value="Alkaline_phosphatase_core_sf"/>
</dbReference>
<keyword evidence="2" id="KW-1133">Transmembrane helix</keyword>
<feature type="transmembrane region" description="Helical" evidence="2">
    <location>
        <begin position="12"/>
        <end position="30"/>
    </location>
</feature>
<dbReference type="InterPro" id="IPR050738">
    <property type="entry name" value="Sulfatase"/>
</dbReference>
<sequence length="486" mass="54713">MRPVGPSLRTIAASLVLMACAMCTILFLMADQLRWDAVGYAGQSGILTPNIDALARLWQRGTPDSYPVEFPRILAQAGYRTAAIGKWFQQQMPGKDPQATLDFLDGNGWNSWIGRPYVYADDLHPTAWVGRQAVSFLEQNNATTPFFLKVSFHRPHSPYDPPASYLAKVTRDMLPASRTGGNWDSVFRGTPGDPPGCGATPDAWCGAMPANETLNSRLCYYANIMFIDEYIGRIVDTLKQKNLFNHTYIIFTGDHYHWRKGYPFEFSAHVPMFLRWPEVVDSVVNISRGTVIPQLMSELRDVAHTAFDVANATHLVPSVNPGPWRRFLDLEHSTVYNETVHWNALTDGEMKYVFRAFFPDELLFNLTADPWEMNNLADDASYHKELMLWRERLIEQFEREGRGPAFVQNHTLMQRTQGMTYGPNYPQGPPIAPGDEIVMQSNGASHDTWLNHSSGQIELMATNGSALGLCFASTDSRPEIQLLAQL</sequence>
<dbReference type="PANTHER" id="PTHR42693">
    <property type="entry name" value="ARYLSULFATASE FAMILY MEMBER"/>
    <property type="match status" value="1"/>
</dbReference>
<proteinExistence type="inferred from homology"/>
<keyword evidence="2" id="KW-0812">Transmembrane</keyword>
<dbReference type="EMBL" id="CH991554">
    <property type="protein sequence ID" value="EDQ88446.1"/>
    <property type="molecule type" value="Genomic_DNA"/>
</dbReference>
<evidence type="ECO:0000256" key="1">
    <source>
        <dbReference type="ARBA" id="ARBA00008779"/>
    </source>
</evidence>
<accession>A9V1I3</accession>
<keyword evidence="2" id="KW-0472">Membrane</keyword>
<dbReference type="InParanoid" id="A9V1I3"/>